<evidence type="ECO:0000313" key="2">
    <source>
        <dbReference type="EMBL" id="KAJ1201873.1"/>
    </source>
</evidence>
<sequence length="134" mass="14959">MTHTPYLDSARLTQKHHDVQDAAEGVGGQQDRGRIARPHRVYGARGGLTGPLDPPDIDINRHLCPFPQLPPSLHPLTRSPKRSSQVDLPKCLPSGQKPQGLGNVATPLLPKKQQQQEFWTLLQSQLQNWQTQIQ</sequence>
<comment type="caution">
    <text evidence="2">The sequence shown here is derived from an EMBL/GenBank/DDBJ whole genome shotgun (WGS) entry which is preliminary data.</text>
</comment>
<dbReference type="EMBL" id="JANPWB010000003">
    <property type="protein sequence ID" value="KAJ1201873.1"/>
    <property type="molecule type" value="Genomic_DNA"/>
</dbReference>
<dbReference type="Proteomes" id="UP001066276">
    <property type="component" value="Chromosome 2_1"/>
</dbReference>
<feature type="region of interest" description="Disordered" evidence="1">
    <location>
        <begin position="70"/>
        <end position="105"/>
    </location>
</feature>
<accession>A0AAV7VJN8</accession>
<protein>
    <submittedName>
        <fullName evidence="2">Uncharacterized protein</fullName>
    </submittedName>
</protein>
<keyword evidence="3" id="KW-1185">Reference proteome</keyword>
<evidence type="ECO:0000313" key="3">
    <source>
        <dbReference type="Proteomes" id="UP001066276"/>
    </source>
</evidence>
<organism evidence="2 3">
    <name type="scientific">Pleurodeles waltl</name>
    <name type="common">Iberian ribbed newt</name>
    <dbReference type="NCBI Taxonomy" id="8319"/>
    <lineage>
        <taxon>Eukaryota</taxon>
        <taxon>Metazoa</taxon>
        <taxon>Chordata</taxon>
        <taxon>Craniata</taxon>
        <taxon>Vertebrata</taxon>
        <taxon>Euteleostomi</taxon>
        <taxon>Amphibia</taxon>
        <taxon>Batrachia</taxon>
        <taxon>Caudata</taxon>
        <taxon>Salamandroidea</taxon>
        <taxon>Salamandridae</taxon>
        <taxon>Pleurodelinae</taxon>
        <taxon>Pleurodeles</taxon>
    </lineage>
</organism>
<name>A0AAV7VJN8_PLEWA</name>
<evidence type="ECO:0000256" key="1">
    <source>
        <dbReference type="SAM" id="MobiDB-lite"/>
    </source>
</evidence>
<feature type="region of interest" description="Disordered" evidence="1">
    <location>
        <begin position="1"/>
        <end position="35"/>
    </location>
</feature>
<gene>
    <name evidence="2" type="ORF">NDU88_005677</name>
</gene>
<proteinExistence type="predicted"/>
<dbReference type="AlphaFoldDB" id="A0AAV7VJN8"/>
<reference evidence="2" key="1">
    <citation type="journal article" date="2022" name="bioRxiv">
        <title>Sequencing and chromosome-scale assembly of the giantPleurodeles waltlgenome.</title>
        <authorList>
            <person name="Brown T."/>
            <person name="Elewa A."/>
            <person name="Iarovenko S."/>
            <person name="Subramanian E."/>
            <person name="Araus A.J."/>
            <person name="Petzold A."/>
            <person name="Susuki M."/>
            <person name="Suzuki K.-i.T."/>
            <person name="Hayashi T."/>
            <person name="Toyoda A."/>
            <person name="Oliveira C."/>
            <person name="Osipova E."/>
            <person name="Leigh N.D."/>
            <person name="Simon A."/>
            <person name="Yun M.H."/>
        </authorList>
    </citation>
    <scope>NUCLEOTIDE SEQUENCE</scope>
    <source>
        <strain evidence="2">20211129_DDA</strain>
        <tissue evidence="2">Liver</tissue>
    </source>
</reference>